<evidence type="ECO:0000256" key="2">
    <source>
        <dbReference type="ARBA" id="ARBA00022483"/>
    </source>
</evidence>
<evidence type="ECO:0000313" key="6">
    <source>
        <dbReference type="Proteomes" id="UP001497623"/>
    </source>
</evidence>
<dbReference type="EMBL" id="CAXKWB010000249">
    <property type="protein sequence ID" value="CAL4060024.1"/>
    <property type="molecule type" value="Genomic_DNA"/>
</dbReference>
<feature type="region of interest" description="Disordered" evidence="3">
    <location>
        <begin position="1"/>
        <end position="22"/>
    </location>
</feature>
<dbReference type="PANTHER" id="PTHR45999:SF4">
    <property type="entry name" value="UNC-13-4A, ISOFORM B"/>
    <property type="match status" value="1"/>
</dbReference>
<evidence type="ECO:0000256" key="3">
    <source>
        <dbReference type="SAM" id="MobiDB-lite"/>
    </source>
</evidence>
<comment type="similarity">
    <text evidence="1">Belongs to the unc-13 family.</text>
</comment>
<dbReference type="Pfam" id="PF00168">
    <property type="entry name" value="C2"/>
    <property type="match status" value="1"/>
</dbReference>
<feature type="domain" description="C2" evidence="4">
    <location>
        <begin position="154"/>
        <end position="248"/>
    </location>
</feature>
<organism evidence="5 6">
    <name type="scientific">Meganyctiphanes norvegica</name>
    <name type="common">Northern krill</name>
    <name type="synonym">Thysanopoda norvegica</name>
    <dbReference type="NCBI Taxonomy" id="48144"/>
    <lineage>
        <taxon>Eukaryota</taxon>
        <taxon>Metazoa</taxon>
        <taxon>Ecdysozoa</taxon>
        <taxon>Arthropoda</taxon>
        <taxon>Crustacea</taxon>
        <taxon>Multicrustacea</taxon>
        <taxon>Malacostraca</taxon>
        <taxon>Eumalacostraca</taxon>
        <taxon>Eucarida</taxon>
        <taxon>Euphausiacea</taxon>
        <taxon>Euphausiidae</taxon>
        <taxon>Meganyctiphanes</taxon>
    </lineage>
</organism>
<dbReference type="AlphaFoldDB" id="A0AAV2PJS1"/>
<accession>A0AAV2PJS1</accession>
<keyword evidence="6" id="KW-1185">Reference proteome</keyword>
<name>A0AAV2PJS1_MEGNR</name>
<evidence type="ECO:0000259" key="4">
    <source>
        <dbReference type="Pfam" id="PF00168"/>
    </source>
</evidence>
<protein>
    <recommendedName>
        <fullName evidence="4">C2 domain-containing protein</fullName>
    </recommendedName>
</protein>
<evidence type="ECO:0000256" key="1">
    <source>
        <dbReference type="ARBA" id="ARBA00005823"/>
    </source>
</evidence>
<dbReference type="InterPro" id="IPR052095">
    <property type="entry name" value="UNC-13_domain"/>
</dbReference>
<comment type="caution">
    <text evidence="5">The sequence shown here is derived from an EMBL/GenBank/DDBJ whole genome shotgun (WGS) entry which is preliminary data.</text>
</comment>
<sequence>MGSTQSKGFSSSESTNGDSRCDVDSVKEMEFQDIEDWLHLNHKEYQHFNEPHKVDYVITDAIFALNHATEESLKSRKEAKSELREAFSLSDFDVQQAEEKAAQKEPPQVTINIEVIRVEGLKPKNKGYNLSIYIPGKIKPTDTNLEEYQGDAENVLRNTYCTIAVEDQKFTSPTVNASLNPEYNYPVHILKKQMRPYTTTISIWESITRREDAIHKTDDRRKSVQADKLLGYVNIDIKNDKIDGWYELKNHKDNEEIKYRGKIYVRISSFIEMKTSIGGREGYLILYKKLIANSLRERCRPGVTSCITDDSTCIKQEGDEKQSAKCLNQETLSDAARLILKQYSCVTSLHSSEVATAQWRICSNFANVDHKFMLKCIEEISSFSEITLTDEEQKVLSSANKMCYSICLKKIKNLTKNFPFVFGDDGSQEIWKVQLENMLRCMKLLCSKTILSESLLEDIQQALTEHTHSLWDKSLAEEPRNFTNTYDRNSEEQMLLKESSLAEKCGGFLEVVHTFYQPVFKREINMSHQKIVHQIVSKNVADRVQPILKRLYKGGRRKSRKTGKIHYLWNQALTTQKILLHINYSKGSK</sequence>
<dbReference type="GO" id="GO:0099503">
    <property type="term" value="C:secretory vesicle"/>
    <property type="evidence" value="ECO:0007669"/>
    <property type="project" value="TreeGrafter"/>
</dbReference>
<evidence type="ECO:0000313" key="5">
    <source>
        <dbReference type="EMBL" id="CAL4060024.1"/>
    </source>
</evidence>
<dbReference type="Gene3D" id="2.60.40.150">
    <property type="entry name" value="C2 domain"/>
    <property type="match status" value="1"/>
</dbReference>
<dbReference type="PANTHER" id="PTHR45999">
    <property type="entry name" value="UNC-13-4A, ISOFORM B"/>
    <property type="match status" value="1"/>
</dbReference>
<feature type="compositionally biased region" description="Polar residues" evidence="3">
    <location>
        <begin position="1"/>
        <end position="18"/>
    </location>
</feature>
<dbReference type="InterPro" id="IPR000008">
    <property type="entry name" value="C2_dom"/>
</dbReference>
<keyword evidence="2" id="KW-0268">Exocytosis</keyword>
<dbReference type="InterPro" id="IPR035892">
    <property type="entry name" value="C2_domain_sf"/>
</dbReference>
<dbReference type="GO" id="GO:0006887">
    <property type="term" value="P:exocytosis"/>
    <property type="evidence" value="ECO:0007669"/>
    <property type="project" value="UniProtKB-KW"/>
</dbReference>
<dbReference type="Proteomes" id="UP001497623">
    <property type="component" value="Unassembled WGS sequence"/>
</dbReference>
<gene>
    <name evidence="5" type="ORF">MNOR_LOCUS997</name>
</gene>
<dbReference type="SUPFAM" id="SSF49562">
    <property type="entry name" value="C2 domain (Calcium/lipid-binding domain, CaLB)"/>
    <property type="match status" value="1"/>
</dbReference>
<reference evidence="5 6" key="1">
    <citation type="submission" date="2024-05" db="EMBL/GenBank/DDBJ databases">
        <authorList>
            <person name="Wallberg A."/>
        </authorList>
    </citation>
    <scope>NUCLEOTIDE SEQUENCE [LARGE SCALE GENOMIC DNA]</scope>
</reference>
<proteinExistence type="inferred from homology"/>